<evidence type="ECO:0000313" key="4">
    <source>
        <dbReference type="Proteomes" id="UP000518206"/>
    </source>
</evidence>
<dbReference type="RefSeq" id="WP_183294696.1">
    <property type="nucleotide sequence ID" value="NZ_JACHVX010000001.1"/>
</dbReference>
<dbReference type="GO" id="GO:0016791">
    <property type="term" value="F:phosphatase activity"/>
    <property type="evidence" value="ECO:0007669"/>
    <property type="project" value="TreeGrafter"/>
</dbReference>
<dbReference type="InterPro" id="IPR036457">
    <property type="entry name" value="PPM-type-like_dom_sf"/>
</dbReference>
<dbReference type="InterPro" id="IPR052016">
    <property type="entry name" value="Bact_Sigma-Reg"/>
</dbReference>
<dbReference type="Proteomes" id="UP000518206">
    <property type="component" value="Unassembled WGS sequence"/>
</dbReference>
<keyword evidence="1" id="KW-0378">Hydrolase</keyword>
<dbReference type="PANTHER" id="PTHR43156:SF2">
    <property type="entry name" value="STAGE II SPORULATION PROTEIN E"/>
    <property type="match status" value="1"/>
</dbReference>
<evidence type="ECO:0000313" key="3">
    <source>
        <dbReference type="EMBL" id="MBB2921727.1"/>
    </source>
</evidence>
<dbReference type="PROSITE" id="PS51746">
    <property type="entry name" value="PPM_2"/>
    <property type="match status" value="1"/>
</dbReference>
<gene>
    <name evidence="3" type="ORF">FHR80_000621</name>
</gene>
<organism evidence="3 4">
    <name type="scientific">Cellulomonas cellasea</name>
    <dbReference type="NCBI Taxonomy" id="43670"/>
    <lineage>
        <taxon>Bacteria</taxon>
        <taxon>Bacillati</taxon>
        <taxon>Actinomycetota</taxon>
        <taxon>Actinomycetes</taxon>
        <taxon>Micrococcales</taxon>
        <taxon>Cellulomonadaceae</taxon>
        <taxon>Cellulomonas</taxon>
    </lineage>
</organism>
<evidence type="ECO:0000259" key="2">
    <source>
        <dbReference type="PROSITE" id="PS51746"/>
    </source>
</evidence>
<proteinExistence type="predicted"/>
<feature type="domain" description="PPM-type phosphatase" evidence="2">
    <location>
        <begin position="258"/>
        <end position="477"/>
    </location>
</feature>
<reference evidence="3 4" key="1">
    <citation type="submission" date="2020-08" db="EMBL/GenBank/DDBJ databases">
        <title>The Agave Microbiome: Exploring the role of microbial communities in plant adaptations to desert environments.</title>
        <authorList>
            <person name="Partida-Martinez L.P."/>
        </authorList>
    </citation>
    <scope>NUCLEOTIDE SEQUENCE [LARGE SCALE GENOMIC DNA]</scope>
    <source>
        <strain evidence="3 4">RAS26</strain>
    </source>
</reference>
<accession>A0A7W4YAF5</accession>
<protein>
    <submittedName>
        <fullName evidence="3">Serine/threonine protein phosphatase PrpC</fullName>
    </submittedName>
</protein>
<dbReference type="Gene3D" id="3.60.40.10">
    <property type="entry name" value="PPM-type phosphatase domain"/>
    <property type="match status" value="1"/>
</dbReference>
<dbReference type="Pfam" id="PF07228">
    <property type="entry name" value="SpoIIE"/>
    <property type="match status" value="1"/>
</dbReference>
<dbReference type="PANTHER" id="PTHR43156">
    <property type="entry name" value="STAGE II SPORULATION PROTEIN E-RELATED"/>
    <property type="match status" value="1"/>
</dbReference>
<dbReference type="SMART" id="SM00331">
    <property type="entry name" value="PP2C_SIG"/>
    <property type="match status" value="1"/>
</dbReference>
<name>A0A7W4YAF5_9CELL</name>
<reference evidence="3 4" key="2">
    <citation type="submission" date="2020-08" db="EMBL/GenBank/DDBJ databases">
        <authorList>
            <person name="Partida-Martinez L."/>
            <person name="Huntemann M."/>
            <person name="Clum A."/>
            <person name="Wang J."/>
            <person name="Palaniappan K."/>
            <person name="Ritter S."/>
            <person name="Chen I.-M."/>
            <person name="Stamatis D."/>
            <person name="Reddy T."/>
            <person name="O'Malley R."/>
            <person name="Daum C."/>
            <person name="Shapiro N."/>
            <person name="Ivanova N."/>
            <person name="Kyrpides N."/>
            <person name="Woyke T."/>
        </authorList>
    </citation>
    <scope>NUCLEOTIDE SEQUENCE [LARGE SCALE GENOMIC DNA]</scope>
    <source>
        <strain evidence="3 4">RAS26</strain>
    </source>
</reference>
<comment type="caution">
    <text evidence="3">The sequence shown here is derived from an EMBL/GenBank/DDBJ whole genome shotgun (WGS) entry which is preliminary data.</text>
</comment>
<dbReference type="SUPFAM" id="SSF81606">
    <property type="entry name" value="PP2C-like"/>
    <property type="match status" value="1"/>
</dbReference>
<evidence type="ECO:0000256" key="1">
    <source>
        <dbReference type="ARBA" id="ARBA00022801"/>
    </source>
</evidence>
<sequence>MTVSENRQRHAIRSVMQRAGLTTEDVWVRYFALGGDADPVELDLFLDGLGTLPALERDVVASVVNEALDELAPAARAPYVRRGREPARDAGALPALVELLRGAHLAPPDRLPTVVDRAAQALGVRAVLYLVDYAGTRLAPVPGGAHAGGRTTLSLHGTLPGRAFRMLEAQSSTSGGRARLWIPVLDGVERLGVLDVMVPDAAALEDPALHEQCWWFAHYLGHVLTGVSRYGDGLDGVRRSEHRTVAAELVWQLLPPLTSGTDRVLVSGRLEPSGSVGGDVFDVALSEEHAHVAIFDATGHDLGAGLVAATAVSAYRNARREGRSLFDQAQAVHTALVDQFGGATFATGVVARLDLTTGRLRYVAAGHPYPLVLRDGRVVRTLQDGRRTLFGLEATHVSVGEEQLEPGDILVLYSDGITEARDARGVPFGADGLRGYLERQSGTGTPLPEVVRRLCTEILARQRGVLQDDATLVLVHWTTEGQLRLDPRPGSGGPPGA</sequence>
<dbReference type="EMBL" id="JACHVX010000001">
    <property type="protein sequence ID" value="MBB2921727.1"/>
    <property type="molecule type" value="Genomic_DNA"/>
</dbReference>
<dbReference type="AlphaFoldDB" id="A0A7W4YAF5"/>
<dbReference type="InterPro" id="IPR001932">
    <property type="entry name" value="PPM-type_phosphatase-like_dom"/>
</dbReference>